<dbReference type="AlphaFoldDB" id="J1RLH6"/>
<dbReference type="KEGG" id="sauh:SU9_011775"/>
<feature type="compositionally biased region" description="Gly residues" evidence="1">
    <location>
        <begin position="12"/>
        <end position="24"/>
    </location>
</feature>
<protein>
    <submittedName>
        <fullName evidence="2">Uncharacterized protein</fullName>
    </submittedName>
</protein>
<sequence length="50" mass="4880">MGLQIITAADGGQQGGGGDGGDGHPGQPWTPPPPPPPDGDMPPGDGTHRK</sequence>
<name>J1RLH6_9ACTN</name>
<reference evidence="2" key="1">
    <citation type="journal article" date="2012" name="J. Bacteriol.">
        <title>Genome Sequence of Streptomyces auratus Strain AGR0001, a Phoslactomycin-Producing Actinomycete.</title>
        <authorList>
            <person name="Han X."/>
            <person name="Li M."/>
            <person name="Ding Z."/>
            <person name="Zhao J."/>
            <person name="Ji K."/>
            <person name="Wen M."/>
            <person name="Lu T."/>
        </authorList>
    </citation>
    <scope>NUCLEOTIDE SEQUENCE [LARGE SCALE GENOMIC DNA]</scope>
    <source>
        <strain evidence="2">AGR0001</strain>
    </source>
</reference>
<dbReference type="STRING" id="1160718.SU9_19695"/>
<organism evidence="2">
    <name type="scientific">Streptomyces auratus AGR0001</name>
    <dbReference type="NCBI Taxonomy" id="1160718"/>
    <lineage>
        <taxon>Bacteria</taxon>
        <taxon>Bacillati</taxon>
        <taxon>Actinomycetota</taxon>
        <taxon>Actinomycetes</taxon>
        <taxon>Kitasatosporales</taxon>
        <taxon>Streptomycetaceae</taxon>
        <taxon>Streptomyces</taxon>
    </lineage>
</organism>
<accession>J1RLH6</accession>
<keyword evidence="4" id="KW-1185">Reference proteome</keyword>
<dbReference type="EMBL" id="AJGV01000117">
    <property type="protein sequence ID" value="EJJ05269.1"/>
    <property type="molecule type" value="Genomic_DNA"/>
</dbReference>
<proteinExistence type="predicted"/>
<evidence type="ECO:0000313" key="3">
    <source>
        <dbReference type="EMBL" id="QTZ92072.1"/>
    </source>
</evidence>
<feature type="compositionally biased region" description="Pro residues" evidence="1">
    <location>
        <begin position="28"/>
        <end position="40"/>
    </location>
</feature>
<dbReference type="EMBL" id="CP072931">
    <property type="protein sequence ID" value="QTZ92072.1"/>
    <property type="molecule type" value="Genomic_DNA"/>
</dbReference>
<evidence type="ECO:0000256" key="1">
    <source>
        <dbReference type="SAM" id="MobiDB-lite"/>
    </source>
</evidence>
<evidence type="ECO:0000313" key="4">
    <source>
        <dbReference type="Proteomes" id="UP000009036"/>
    </source>
</evidence>
<gene>
    <name evidence="3" type="ORF">SU9_011775</name>
    <name evidence="2" type="ORF">SU9_19695</name>
</gene>
<dbReference type="Proteomes" id="UP000009036">
    <property type="component" value="Chromosome"/>
</dbReference>
<dbReference type="HOGENOM" id="CLU_3189807_0_0_11"/>
<evidence type="ECO:0000313" key="2">
    <source>
        <dbReference type="EMBL" id="EJJ05269.1"/>
    </source>
</evidence>
<dbReference type="PATRIC" id="fig|1160718.3.peg.3991"/>
<dbReference type="RefSeq" id="WP_006605462.1">
    <property type="nucleotide sequence ID" value="NZ_CP072931.1"/>
</dbReference>
<reference evidence="3" key="2">
    <citation type="submission" date="2021-04" db="EMBL/GenBank/DDBJ databases">
        <authorList>
            <person name="Wen M.-L."/>
            <person name="Han X.-L."/>
            <person name="Xiong J."/>
        </authorList>
    </citation>
    <scope>NUCLEOTIDE SEQUENCE</scope>
    <source>
        <strain evidence="3">AGR0001</strain>
    </source>
</reference>
<feature type="region of interest" description="Disordered" evidence="1">
    <location>
        <begin position="1"/>
        <end position="50"/>
    </location>
</feature>
<feature type="compositionally biased region" description="Low complexity" evidence="1">
    <location>
        <begin position="41"/>
        <end position="50"/>
    </location>
</feature>